<name>A0AAI9XX67_9PEZI</name>
<keyword evidence="3" id="KW-1185">Reference proteome</keyword>
<feature type="transmembrane region" description="Helical" evidence="1">
    <location>
        <begin position="7"/>
        <end position="33"/>
    </location>
</feature>
<proteinExistence type="predicted"/>
<accession>A0AAI9XX67</accession>
<evidence type="ECO:0000256" key="1">
    <source>
        <dbReference type="SAM" id="Phobius"/>
    </source>
</evidence>
<comment type="caution">
    <text evidence="2">The sequence shown here is derived from an EMBL/GenBank/DDBJ whole genome shotgun (WGS) entry which is preliminary data.</text>
</comment>
<protein>
    <submittedName>
        <fullName evidence="2">Uncharacterized protein</fullName>
    </submittedName>
</protein>
<keyword evidence="1" id="KW-0812">Transmembrane</keyword>
<evidence type="ECO:0000313" key="2">
    <source>
        <dbReference type="EMBL" id="KAK1462755.1"/>
    </source>
</evidence>
<dbReference type="AlphaFoldDB" id="A0AAI9XX67"/>
<keyword evidence="1" id="KW-0472">Membrane</keyword>
<dbReference type="EMBL" id="MLGG01000008">
    <property type="protein sequence ID" value="KAK1462755.1"/>
    <property type="molecule type" value="Genomic_DNA"/>
</dbReference>
<organism evidence="2 3">
    <name type="scientific">Colletotrichum melonis</name>
    <dbReference type="NCBI Taxonomy" id="1209925"/>
    <lineage>
        <taxon>Eukaryota</taxon>
        <taxon>Fungi</taxon>
        <taxon>Dikarya</taxon>
        <taxon>Ascomycota</taxon>
        <taxon>Pezizomycotina</taxon>
        <taxon>Sordariomycetes</taxon>
        <taxon>Hypocreomycetidae</taxon>
        <taxon>Glomerellales</taxon>
        <taxon>Glomerellaceae</taxon>
        <taxon>Colletotrichum</taxon>
        <taxon>Colletotrichum acutatum species complex</taxon>
    </lineage>
</organism>
<gene>
    <name evidence="2" type="ORF">CMEL01_13866</name>
</gene>
<dbReference type="Proteomes" id="UP001239795">
    <property type="component" value="Unassembled WGS sequence"/>
</dbReference>
<evidence type="ECO:0000313" key="3">
    <source>
        <dbReference type="Proteomes" id="UP001239795"/>
    </source>
</evidence>
<keyword evidence="1" id="KW-1133">Transmembrane helix</keyword>
<reference evidence="2 3" key="1">
    <citation type="submission" date="2016-10" db="EMBL/GenBank/DDBJ databases">
        <title>The genome sequence of Colletotrichum fioriniae PJ7.</title>
        <authorList>
            <person name="Baroncelli R."/>
        </authorList>
    </citation>
    <scope>NUCLEOTIDE SEQUENCE [LARGE SCALE GENOMIC DNA]</scope>
    <source>
        <strain evidence="2">Col 31</strain>
    </source>
</reference>
<sequence>MFMGYSLHFLLPLSISLFFSLSFFFFFFFFVLHPPPTLSPSDSPHHHQPSSPLLPSSYSLSGPLSASSSTIFPITLSSRTRVRAIYIVYEHTSIIWVQPCRRV</sequence>